<dbReference type="InterPro" id="IPR002213">
    <property type="entry name" value="UDP_glucos_trans"/>
</dbReference>
<keyword evidence="6" id="KW-1185">Reference proteome</keyword>
<dbReference type="EMBL" id="LEKV01002314">
    <property type="protein sequence ID" value="KVI04038.1"/>
    <property type="molecule type" value="Genomic_DNA"/>
</dbReference>
<keyword evidence="2" id="KW-0328">Glycosyltransferase</keyword>
<evidence type="ECO:0000313" key="5">
    <source>
        <dbReference type="EMBL" id="KVI04038.1"/>
    </source>
</evidence>
<proteinExistence type="inferred from homology"/>
<dbReference type="GO" id="GO:0035251">
    <property type="term" value="F:UDP-glucosyltransferase activity"/>
    <property type="evidence" value="ECO:0007669"/>
    <property type="project" value="InterPro"/>
</dbReference>
<dbReference type="PANTHER" id="PTHR48049">
    <property type="entry name" value="GLYCOSYLTRANSFERASE"/>
    <property type="match status" value="1"/>
</dbReference>
<dbReference type="CDD" id="cd03784">
    <property type="entry name" value="GT1_Gtf-like"/>
    <property type="match status" value="1"/>
</dbReference>
<reference evidence="5 6" key="1">
    <citation type="journal article" date="2016" name="Sci. Rep.">
        <title>The genome sequence of the outbreeding globe artichoke constructed de novo incorporating a phase-aware low-pass sequencing strategy of F1 progeny.</title>
        <authorList>
            <person name="Scaglione D."/>
            <person name="Reyes-Chin-Wo S."/>
            <person name="Acquadro A."/>
            <person name="Froenicke L."/>
            <person name="Portis E."/>
            <person name="Beitel C."/>
            <person name="Tirone M."/>
            <person name="Mauro R."/>
            <person name="Lo Monaco A."/>
            <person name="Mauromicale G."/>
            <person name="Faccioli P."/>
            <person name="Cattivelli L."/>
            <person name="Rieseberg L."/>
            <person name="Michelmore R."/>
            <person name="Lanteri S."/>
        </authorList>
    </citation>
    <scope>NUCLEOTIDE SEQUENCE [LARGE SCALE GENOMIC DNA]</scope>
    <source>
        <strain evidence="5">2C</strain>
    </source>
</reference>
<keyword evidence="4" id="KW-0472">Membrane</keyword>
<name>A0A118K298_CYNCS</name>
<keyword evidence="4" id="KW-1133">Transmembrane helix</keyword>
<organism evidence="5 6">
    <name type="scientific">Cynara cardunculus var. scolymus</name>
    <name type="common">Globe artichoke</name>
    <name type="synonym">Cynara scolymus</name>
    <dbReference type="NCBI Taxonomy" id="59895"/>
    <lineage>
        <taxon>Eukaryota</taxon>
        <taxon>Viridiplantae</taxon>
        <taxon>Streptophyta</taxon>
        <taxon>Embryophyta</taxon>
        <taxon>Tracheophyta</taxon>
        <taxon>Spermatophyta</taxon>
        <taxon>Magnoliopsida</taxon>
        <taxon>eudicotyledons</taxon>
        <taxon>Gunneridae</taxon>
        <taxon>Pentapetalae</taxon>
        <taxon>asterids</taxon>
        <taxon>campanulids</taxon>
        <taxon>Asterales</taxon>
        <taxon>Asteraceae</taxon>
        <taxon>Carduoideae</taxon>
        <taxon>Cardueae</taxon>
        <taxon>Carduinae</taxon>
        <taxon>Cynara</taxon>
    </lineage>
</organism>
<evidence type="ECO:0000313" key="6">
    <source>
        <dbReference type="Proteomes" id="UP000243975"/>
    </source>
</evidence>
<dbReference type="PANTHER" id="PTHR48049:SF160">
    <property type="entry name" value="UDP-GLYCOSYLTRANSFERASE 91A1"/>
    <property type="match status" value="1"/>
</dbReference>
<sequence length="514" mass="57408">MANDDQLHIAMLPWLAFGHLIPFLQLAKLMATKGHKITFISTPRNIHRLPQIPQTLSPFITFLQIHLPNVDNLPPNAESTKDLPQEKVKYLKMASDGLRLPVTNFLKTSSPDWIIYDFTTYWLGPIAAEHGVLTAYFSVFPAVVLGYLGSPELLINGDYYHEPQEFSNLPKWVSFESHVRPSLFQFTRSNENFNDDEAENVSDAYRLGATIHGCDAVVVRSSFDFEADWLKLLNHLYQKPVIPAGLLPAAGAEENTSWPETREWLEKHEKGSVVYIAFGTETKPNQYELTQIALGLELCGLPFYWVLIDQRGPSDDVAIELPRGYEERTRGRGVVCTRWAPQFKILSHDSVGVLLIHSGMSSVVEGLQLGKPLVLLPFLFDQGLIASYLVEKKMAYMIPRDELDGSFSPESVADSLSLVMGKEEGKIYRDKAREMMTIFGGINFSSCLLSLSKPLSSWICTLYSPSVIIASSSINLISHASSVSSRQPFHPAISGPIDDGHPIYADALHPSQIF</sequence>
<evidence type="ECO:0000256" key="3">
    <source>
        <dbReference type="ARBA" id="ARBA00022679"/>
    </source>
</evidence>
<dbReference type="Gene3D" id="3.40.50.2000">
    <property type="entry name" value="Glycogen Phosphorylase B"/>
    <property type="match status" value="2"/>
</dbReference>
<dbReference type="Pfam" id="PF00201">
    <property type="entry name" value="UDPGT"/>
    <property type="match status" value="1"/>
</dbReference>
<dbReference type="InterPro" id="IPR050481">
    <property type="entry name" value="UDP-glycosyltransf_plant"/>
</dbReference>
<evidence type="ECO:0000256" key="4">
    <source>
        <dbReference type="SAM" id="Phobius"/>
    </source>
</evidence>
<dbReference type="AlphaFoldDB" id="A0A118K298"/>
<keyword evidence="4" id="KW-0812">Transmembrane</keyword>
<evidence type="ECO:0000256" key="2">
    <source>
        <dbReference type="ARBA" id="ARBA00022676"/>
    </source>
</evidence>
<feature type="transmembrane region" description="Helical" evidence="4">
    <location>
        <begin position="6"/>
        <end position="27"/>
    </location>
</feature>
<dbReference type="SUPFAM" id="SSF53756">
    <property type="entry name" value="UDP-Glycosyltransferase/glycogen phosphorylase"/>
    <property type="match status" value="1"/>
</dbReference>
<dbReference type="Gramene" id="KVI04038">
    <property type="protein sequence ID" value="KVI04038"/>
    <property type="gene ID" value="Ccrd_017644"/>
</dbReference>
<keyword evidence="3" id="KW-0808">Transferase</keyword>
<protein>
    <submittedName>
        <fullName evidence="5">UDP-glucuronosyl/UDP-glucosyltransferase</fullName>
    </submittedName>
</protein>
<dbReference type="FunFam" id="3.40.50.2000:FF:000088">
    <property type="entry name" value="Glycosyltransferase"/>
    <property type="match status" value="1"/>
</dbReference>
<accession>A0A118K298</accession>
<comment type="similarity">
    <text evidence="1">Belongs to the UDP-glycosyltransferase family.</text>
</comment>
<dbReference type="Proteomes" id="UP000243975">
    <property type="component" value="Unassembled WGS sequence"/>
</dbReference>
<dbReference type="FunFam" id="3.40.50.2000:FF:000037">
    <property type="entry name" value="Glycosyltransferase"/>
    <property type="match status" value="1"/>
</dbReference>
<dbReference type="OMA" id="LWAYRAP"/>
<comment type="caution">
    <text evidence="5">The sequence shown here is derived from an EMBL/GenBank/DDBJ whole genome shotgun (WGS) entry which is preliminary data.</text>
</comment>
<evidence type="ECO:0000256" key="1">
    <source>
        <dbReference type="ARBA" id="ARBA00009995"/>
    </source>
</evidence>
<gene>
    <name evidence="5" type="ORF">Ccrd_017644</name>
</gene>